<dbReference type="Pfam" id="PF00168">
    <property type="entry name" value="C2"/>
    <property type="match status" value="2"/>
</dbReference>
<reference evidence="3" key="1">
    <citation type="submission" date="2023-03" db="EMBL/GenBank/DDBJ databases">
        <authorList>
            <person name="Steffen K."/>
            <person name="Cardenas P."/>
        </authorList>
    </citation>
    <scope>NUCLEOTIDE SEQUENCE</scope>
</reference>
<organism evidence="3 4">
    <name type="scientific">Geodia barretti</name>
    <name type="common">Barrett's horny sponge</name>
    <dbReference type="NCBI Taxonomy" id="519541"/>
    <lineage>
        <taxon>Eukaryota</taxon>
        <taxon>Metazoa</taxon>
        <taxon>Porifera</taxon>
        <taxon>Demospongiae</taxon>
        <taxon>Heteroscleromorpha</taxon>
        <taxon>Tetractinellida</taxon>
        <taxon>Astrophorina</taxon>
        <taxon>Geodiidae</taxon>
        <taxon>Geodia</taxon>
    </lineage>
</organism>
<feature type="compositionally biased region" description="Low complexity" evidence="1">
    <location>
        <begin position="180"/>
        <end position="203"/>
    </location>
</feature>
<name>A0AA35XM20_GEOBA</name>
<dbReference type="Gene3D" id="2.60.40.150">
    <property type="entry name" value="C2 domain"/>
    <property type="match status" value="2"/>
</dbReference>
<dbReference type="GO" id="GO:0005544">
    <property type="term" value="F:calcium-dependent phospholipid binding"/>
    <property type="evidence" value="ECO:0007669"/>
    <property type="project" value="TreeGrafter"/>
</dbReference>
<dbReference type="GO" id="GO:0017156">
    <property type="term" value="P:calcium-ion regulated exocytosis"/>
    <property type="evidence" value="ECO:0007669"/>
    <property type="project" value="TreeGrafter"/>
</dbReference>
<dbReference type="SMART" id="SM00239">
    <property type="entry name" value="C2"/>
    <property type="match status" value="2"/>
</dbReference>
<dbReference type="InterPro" id="IPR035892">
    <property type="entry name" value="C2_domain_sf"/>
</dbReference>
<evidence type="ECO:0000256" key="1">
    <source>
        <dbReference type="SAM" id="MobiDB-lite"/>
    </source>
</evidence>
<protein>
    <submittedName>
        <fullName evidence="3">Synaptotagmin-4</fullName>
    </submittedName>
</protein>
<dbReference type="GO" id="GO:0030276">
    <property type="term" value="F:clathrin binding"/>
    <property type="evidence" value="ECO:0007669"/>
    <property type="project" value="TreeGrafter"/>
</dbReference>
<feature type="compositionally biased region" description="Low complexity" evidence="1">
    <location>
        <begin position="94"/>
        <end position="109"/>
    </location>
</feature>
<dbReference type="GO" id="GO:0000149">
    <property type="term" value="F:SNARE binding"/>
    <property type="evidence" value="ECO:0007669"/>
    <property type="project" value="TreeGrafter"/>
</dbReference>
<dbReference type="CDD" id="cd00276">
    <property type="entry name" value="C2B_Synaptotagmin"/>
    <property type="match status" value="1"/>
</dbReference>
<dbReference type="PANTHER" id="PTHR10024">
    <property type="entry name" value="SYNAPTOTAGMIN"/>
    <property type="match status" value="1"/>
</dbReference>
<accession>A0AA35XM20</accession>
<dbReference type="GO" id="GO:0070382">
    <property type="term" value="C:exocytic vesicle"/>
    <property type="evidence" value="ECO:0007669"/>
    <property type="project" value="TreeGrafter"/>
</dbReference>
<dbReference type="GO" id="GO:0005509">
    <property type="term" value="F:calcium ion binding"/>
    <property type="evidence" value="ECO:0007669"/>
    <property type="project" value="TreeGrafter"/>
</dbReference>
<dbReference type="EMBL" id="CASHTH010004355">
    <property type="protein sequence ID" value="CAI8056457.1"/>
    <property type="molecule type" value="Genomic_DNA"/>
</dbReference>
<feature type="compositionally biased region" description="Polar residues" evidence="1">
    <location>
        <begin position="114"/>
        <end position="132"/>
    </location>
</feature>
<evidence type="ECO:0000313" key="4">
    <source>
        <dbReference type="Proteomes" id="UP001174909"/>
    </source>
</evidence>
<dbReference type="AlphaFoldDB" id="A0AA35XM20"/>
<dbReference type="InterPro" id="IPR000008">
    <property type="entry name" value="C2_dom"/>
</dbReference>
<proteinExistence type="predicted"/>
<dbReference type="GO" id="GO:0005886">
    <property type="term" value="C:plasma membrane"/>
    <property type="evidence" value="ECO:0007669"/>
    <property type="project" value="TreeGrafter"/>
</dbReference>
<comment type="caution">
    <text evidence="3">The sequence shown here is derived from an EMBL/GenBank/DDBJ whole genome shotgun (WGS) entry which is preliminary data.</text>
</comment>
<feature type="region of interest" description="Disordered" evidence="1">
    <location>
        <begin position="85"/>
        <end position="217"/>
    </location>
</feature>
<gene>
    <name evidence="3" type="ORF">GBAR_LOCUS30762</name>
</gene>
<evidence type="ECO:0000313" key="3">
    <source>
        <dbReference type="EMBL" id="CAI8056457.1"/>
    </source>
</evidence>
<feature type="domain" description="C2" evidence="2">
    <location>
        <begin position="342"/>
        <end position="477"/>
    </location>
</feature>
<dbReference type="Proteomes" id="UP001174909">
    <property type="component" value="Unassembled WGS sequence"/>
</dbReference>
<dbReference type="GO" id="GO:0001786">
    <property type="term" value="F:phosphatidylserine binding"/>
    <property type="evidence" value="ECO:0007669"/>
    <property type="project" value="TreeGrafter"/>
</dbReference>
<feature type="compositionally biased region" description="Polar residues" evidence="1">
    <location>
        <begin position="153"/>
        <end position="169"/>
    </location>
</feature>
<evidence type="ECO:0000259" key="2">
    <source>
        <dbReference type="PROSITE" id="PS50004"/>
    </source>
</evidence>
<sequence length="485" mass="54117">MEKSTEEEECCCCSCCSWCLGGRAGKRKKYAGIKYELVPRPHTGQHKPYHHQQQSHPAVIVPPDMQRMLPSNYHYTHSQQHPPFIVTQQPKGLNSPGSGRPPRYSPNSRLLEPTNRTPSPTSSLSEDSTTPALTKLRSVARSPVELDERSDTIDISQSPTGTFSSAYQRSQKRRSYGAASTLTTTHTSSSEETEVDTSSSSRGKSSKKSEESFSSEPDSLPVLQMSFYYHVENECLSVSLHGAQNLPPKIHKSYTLLLHLLPERADKLETKITGEDPNPSLAQSFEIGHIPRDNVRQYRLMVRLHDGSSAGELLGAATVSLEKTDLFGMICNVFLDTSSNKPKGELLLSLAFNSKTSVLQGILLKLTNAVITSDRAGLLDIYVKIYLVYEGKRNKQWKSSIKQSKTSLIFNEAFQFDLREKDATDACLEACVMSYDRFSKDVELGKVLIGAEVEHVTGRQHWRQIIAQPLARISHWHTFTSGRSS</sequence>
<dbReference type="SUPFAM" id="SSF49562">
    <property type="entry name" value="C2 domain (Calcium/lipid-binding domain, CaLB)"/>
    <property type="match status" value="2"/>
</dbReference>
<dbReference type="PROSITE" id="PS50004">
    <property type="entry name" value="C2"/>
    <property type="match status" value="1"/>
</dbReference>
<keyword evidence="4" id="KW-1185">Reference proteome</keyword>